<keyword evidence="1" id="KW-0175">Coiled coil</keyword>
<comment type="caution">
    <text evidence="2">The sequence shown here is derived from an EMBL/GenBank/DDBJ whole genome shotgun (WGS) entry which is preliminary data.</text>
</comment>
<dbReference type="Pfam" id="PF13576">
    <property type="entry name" value="Pentapeptide_3"/>
    <property type="match status" value="1"/>
</dbReference>
<evidence type="ECO:0000313" key="4">
    <source>
        <dbReference type="Proteomes" id="UP000733379"/>
    </source>
</evidence>
<evidence type="ECO:0000313" key="3">
    <source>
        <dbReference type="EMBL" id="MBU3065511.1"/>
    </source>
</evidence>
<evidence type="ECO:0000313" key="2">
    <source>
        <dbReference type="EMBL" id="MBU3062655.1"/>
    </source>
</evidence>
<accession>A0ABS6AYQ0</accession>
<dbReference type="EMBL" id="JAHKNI010000004">
    <property type="protein sequence ID" value="MBU3062655.1"/>
    <property type="molecule type" value="Genomic_DNA"/>
</dbReference>
<name>A0ABS6AYQ0_9NOCA</name>
<gene>
    <name evidence="2" type="ORF">KO481_14130</name>
    <name evidence="3" type="ORF">KO481_28780</name>
</gene>
<dbReference type="Gene3D" id="2.160.20.80">
    <property type="entry name" value="E3 ubiquitin-protein ligase SopA"/>
    <property type="match status" value="1"/>
</dbReference>
<evidence type="ECO:0000256" key="1">
    <source>
        <dbReference type="SAM" id="Coils"/>
    </source>
</evidence>
<keyword evidence="4" id="KW-1185">Reference proteome</keyword>
<feature type="coiled-coil region" evidence="1">
    <location>
        <begin position="45"/>
        <end position="77"/>
    </location>
</feature>
<dbReference type="Proteomes" id="UP000733379">
    <property type="component" value="Unassembled WGS sequence"/>
</dbReference>
<dbReference type="RefSeq" id="WP_215917563.1">
    <property type="nucleotide sequence ID" value="NZ_JAHKNI010000004.1"/>
</dbReference>
<sequence length="369" mass="41101">MSLLVVVSGLLLADSTTSHSDALRTGGLAAGSVIALYALWLNDRRRRVEEDRQRTERERYNLELLRAERDRDRVTDERFAKSVELLGSDADQVRVGALHALAGVSRGRRDYTQTVLDVICSYLRRPFDHPEYLREHAAGEKPDAVPDRAEAERELQVRLTAQRLVAQLLPPASSPGPSYDLDLTGACVAHFDLSGRKVGSLTMRNATFHDDTDLGGCVTTGPAQFTAATVGDGRFRCRDTVFHDRVWFNEMRFGGLADFAGTRFMGETTFKQAVFESDADFQEVVFEGPLDLFRVRFEGHLDMRFAAVPPTVAFYNTQVNPQREIQLPPGWEPVRRDGLVRLSVVADARQWDGVTTEASAVKAPSKESS</sequence>
<protein>
    <submittedName>
        <fullName evidence="2">Pentapeptide repeat-containing protein</fullName>
    </submittedName>
</protein>
<dbReference type="InterPro" id="IPR001646">
    <property type="entry name" value="5peptide_repeat"/>
</dbReference>
<organism evidence="2 4">
    <name type="scientific">Nocardia albiluteola</name>
    <dbReference type="NCBI Taxonomy" id="2842303"/>
    <lineage>
        <taxon>Bacteria</taxon>
        <taxon>Bacillati</taxon>
        <taxon>Actinomycetota</taxon>
        <taxon>Actinomycetes</taxon>
        <taxon>Mycobacteriales</taxon>
        <taxon>Nocardiaceae</taxon>
        <taxon>Nocardia</taxon>
    </lineage>
</organism>
<reference evidence="2 4" key="1">
    <citation type="submission" date="2021-06" db="EMBL/GenBank/DDBJ databases">
        <title>Actinomycetes sequencing.</title>
        <authorList>
            <person name="Shan Q."/>
        </authorList>
    </citation>
    <scope>NUCLEOTIDE SEQUENCE [LARGE SCALE GENOMIC DNA]</scope>
    <source>
        <strain evidence="2 4">NEAU-G5</strain>
    </source>
</reference>
<dbReference type="EMBL" id="JAHKNI010000011">
    <property type="protein sequence ID" value="MBU3065511.1"/>
    <property type="molecule type" value="Genomic_DNA"/>
</dbReference>
<proteinExistence type="predicted"/>